<dbReference type="InterPro" id="IPR050951">
    <property type="entry name" value="Retrovirus_Pol_polyprotein"/>
</dbReference>
<accession>A0A9W7LP34</accession>
<dbReference type="OrthoDB" id="10055717at2759"/>
<protein>
    <recommendedName>
        <fullName evidence="7">Reverse transcriptase RNase H-like domain-containing protein</fullName>
    </recommendedName>
</protein>
<dbReference type="InterPro" id="IPR043502">
    <property type="entry name" value="DNA/RNA_pol_sf"/>
</dbReference>
<evidence type="ECO:0000256" key="6">
    <source>
        <dbReference type="ARBA" id="ARBA00022918"/>
    </source>
</evidence>
<evidence type="ECO:0000256" key="3">
    <source>
        <dbReference type="ARBA" id="ARBA00022722"/>
    </source>
</evidence>
<name>A0A9W7LP34_HIBTR</name>
<organism evidence="8 9">
    <name type="scientific">Hibiscus trionum</name>
    <name type="common">Flower of an hour</name>
    <dbReference type="NCBI Taxonomy" id="183268"/>
    <lineage>
        <taxon>Eukaryota</taxon>
        <taxon>Viridiplantae</taxon>
        <taxon>Streptophyta</taxon>
        <taxon>Embryophyta</taxon>
        <taxon>Tracheophyta</taxon>
        <taxon>Spermatophyta</taxon>
        <taxon>Magnoliopsida</taxon>
        <taxon>eudicotyledons</taxon>
        <taxon>Gunneridae</taxon>
        <taxon>Pentapetalae</taxon>
        <taxon>rosids</taxon>
        <taxon>malvids</taxon>
        <taxon>Malvales</taxon>
        <taxon>Malvaceae</taxon>
        <taxon>Malvoideae</taxon>
        <taxon>Hibiscus</taxon>
    </lineage>
</organism>
<evidence type="ECO:0000259" key="7">
    <source>
        <dbReference type="Pfam" id="PF17917"/>
    </source>
</evidence>
<gene>
    <name evidence="8" type="ORF">HRI_000760400</name>
</gene>
<keyword evidence="3" id="KW-0540">Nuclease</keyword>
<dbReference type="PANTHER" id="PTHR37984">
    <property type="entry name" value="PROTEIN CBG26694"/>
    <property type="match status" value="1"/>
</dbReference>
<keyword evidence="6" id="KW-0695">RNA-directed DNA polymerase</keyword>
<reference evidence="8" key="1">
    <citation type="submission" date="2023-05" db="EMBL/GenBank/DDBJ databases">
        <title>Genome and transcriptome analyses reveal genes involved in the formation of fine ridges on petal epidermal cells in Hibiscus trionum.</title>
        <authorList>
            <person name="Koshimizu S."/>
            <person name="Masuda S."/>
            <person name="Ishii T."/>
            <person name="Shirasu K."/>
            <person name="Hoshino A."/>
            <person name="Arita M."/>
        </authorList>
    </citation>
    <scope>NUCLEOTIDE SEQUENCE</scope>
    <source>
        <strain evidence="8">Hamamatsu line</strain>
    </source>
</reference>
<dbReference type="InterPro" id="IPR041373">
    <property type="entry name" value="RT_RNaseH"/>
</dbReference>
<proteinExistence type="predicted"/>
<dbReference type="GO" id="GO:0004519">
    <property type="term" value="F:endonuclease activity"/>
    <property type="evidence" value="ECO:0007669"/>
    <property type="project" value="UniProtKB-KW"/>
</dbReference>
<evidence type="ECO:0000256" key="2">
    <source>
        <dbReference type="ARBA" id="ARBA00022695"/>
    </source>
</evidence>
<dbReference type="EMBL" id="BSYR01000010">
    <property type="protein sequence ID" value="GMI70911.1"/>
    <property type="molecule type" value="Genomic_DNA"/>
</dbReference>
<evidence type="ECO:0000256" key="5">
    <source>
        <dbReference type="ARBA" id="ARBA00022801"/>
    </source>
</evidence>
<evidence type="ECO:0000313" key="9">
    <source>
        <dbReference type="Proteomes" id="UP001165190"/>
    </source>
</evidence>
<keyword evidence="5" id="KW-0378">Hydrolase</keyword>
<evidence type="ECO:0000256" key="4">
    <source>
        <dbReference type="ARBA" id="ARBA00022759"/>
    </source>
</evidence>
<evidence type="ECO:0000313" key="8">
    <source>
        <dbReference type="EMBL" id="GMI70911.1"/>
    </source>
</evidence>
<keyword evidence="4" id="KW-0255">Endonuclease</keyword>
<dbReference type="SUPFAM" id="SSF56672">
    <property type="entry name" value="DNA/RNA polymerases"/>
    <property type="match status" value="1"/>
</dbReference>
<feature type="domain" description="Reverse transcriptase RNase H-like" evidence="7">
    <location>
        <begin position="2"/>
        <end position="52"/>
    </location>
</feature>
<dbReference type="GO" id="GO:0016787">
    <property type="term" value="F:hydrolase activity"/>
    <property type="evidence" value="ECO:0007669"/>
    <property type="project" value="UniProtKB-KW"/>
</dbReference>
<dbReference type="GO" id="GO:0003964">
    <property type="term" value="F:RNA-directed DNA polymerase activity"/>
    <property type="evidence" value="ECO:0007669"/>
    <property type="project" value="UniProtKB-KW"/>
</dbReference>
<sequence length="174" mass="20114">MLVVLIAVKKWLAYFVGRHFKIRTDHQSLKFLAENQIVTPAQQKWVVKMIEYDYEVIYKKVSTNVVADTLSRKPRNGEGQLLAISSVNTNVMARVAESWGTDDRLRKIIEAIQRGSSHYAKYSWDEKWLIRKVKVVVGQNEELKKDLILYFHCSPIGGHSGVEVTTRRLSSIFY</sequence>
<keyword evidence="2" id="KW-0548">Nucleotidyltransferase</keyword>
<keyword evidence="1" id="KW-0808">Transferase</keyword>
<evidence type="ECO:0000256" key="1">
    <source>
        <dbReference type="ARBA" id="ARBA00022679"/>
    </source>
</evidence>
<dbReference type="PANTHER" id="PTHR37984:SF5">
    <property type="entry name" value="PROTEIN NYNRIN-LIKE"/>
    <property type="match status" value="1"/>
</dbReference>
<dbReference type="Proteomes" id="UP001165190">
    <property type="component" value="Unassembled WGS sequence"/>
</dbReference>
<keyword evidence="9" id="KW-1185">Reference proteome</keyword>
<dbReference type="Pfam" id="PF17917">
    <property type="entry name" value="RT_RNaseH"/>
    <property type="match status" value="1"/>
</dbReference>
<dbReference type="AlphaFoldDB" id="A0A9W7LP34"/>
<comment type="caution">
    <text evidence="8">The sequence shown here is derived from an EMBL/GenBank/DDBJ whole genome shotgun (WGS) entry which is preliminary data.</text>
</comment>